<feature type="signal peptide" evidence="1">
    <location>
        <begin position="1"/>
        <end position="19"/>
    </location>
</feature>
<keyword evidence="1" id="KW-0732">Signal</keyword>
<sequence>MVRNLIALALLLVPSLAAATDVTVVGLFPGKAVVTINRGAPRTLSVGQKTAEGVVLVSVDKSSAVLEIDGKKQSLEMGQHFESAASTGGLSTVTIAAGQGGHFMTTGQVNGNSVRFLVDTGATLVSMSISEARRLGIDYEKGQRGYSSTAGGVVPSYRVKLESVSVGGITLMGVEASVSESPGMDFMLLGNSFLSRTEMRREGEILTLTKRY</sequence>
<dbReference type="Proteomes" id="UP000501534">
    <property type="component" value="Chromosome"/>
</dbReference>
<accession>A0A6M4GZD5</accession>
<dbReference type="Gene3D" id="2.40.70.10">
    <property type="entry name" value="Acid Proteases"/>
    <property type="match status" value="1"/>
</dbReference>
<gene>
    <name evidence="2" type="ORF">DSM104443_03707</name>
</gene>
<dbReference type="InterPro" id="IPR011969">
    <property type="entry name" value="Clan_AA_Asp_peptidase_C"/>
</dbReference>
<dbReference type="AlphaFoldDB" id="A0A6M4GZD5"/>
<dbReference type="SUPFAM" id="SSF50630">
    <property type="entry name" value="Acid proteases"/>
    <property type="match status" value="1"/>
</dbReference>
<dbReference type="InterPro" id="IPR034122">
    <property type="entry name" value="Retropepsin-like_bacterial"/>
</dbReference>
<proteinExistence type="predicted"/>
<evidence type="ECO:0000256" key="1">
    <source>
        <dbReference type="SAM" id="SignalP"/>
    </source>
</evidence>
<dbReference type="EMBL" id="CP053069">
    <property type="protein sequence ID" value="QJR12616.1"/>
    <property type="molecule type" value="Genomic_DNA"/>
</dbReference>
<evidence type="ECO:0000313" key="3">
    <source>
        <dbReference type="Proteomes" id="UP000501534"/>
    </source>
</evidence>
<feature type="chain" id="PRO_5026900054" description="Aspartyl protease family protein" evidence="1">
    <location>
        <begin position="20"/>
        <end position="212"/>
    </location>
</feature>
<evidence type="ECO:0000313" key="2">
    <source>
        <dbReference type="EMBL" id="QJR12616.1"/>
    </source>
</evidence>
<dbReference type="InterPro" id="IPR021109">
    <property type="entry name" value="Peptidase_aspartic_dom_sf"/>
</dbReference>
<organism evidence="2 3">
    <name type="scientific">Usitatibacter rugosus</name>
    <dbReference type="NCBI Taxonomy" id="2732067"/>
    <lineage>
        <taxon>Bacteria</taxon>
        <taxon>Pseudomonadati</taxon>
        <taxon>Pseudomonadota</taxon>
        <taxon>Betaproteobacteria</taxon>
        <taxon>Nitrosomonadales</taxon>
        <taxon>Usitatibacteraceae</taxon>
        <taxon>Usitatibacter</taxon>
    </lineage>
</organism>
<dbReference type="KEGG" id="uru:DSM104443_03707"/>
<dbReference type="NCBIfam" id="TIGR02281">
    <property type="entry name" value="clan_AA_DTGA"/>
    <property type="match status" value="1"/>
</dbReference>
<protein>
    <recommendedName>
        <fullName evidence="4">Aspartyl protease family protein</fullName>
    </recommendedName>
</protein>
<dbReference type="Pfam" id="PF13975">
    <property type="entry name" value="gag-asp_proteas"/>
    <property type="match status" value="1"/>
</dbReference>
<keyword evidence="3" id="KW-1185">Reference proteome</keyword>
<reference evidence="2 3" key="1">
    <citation type="submission" date="2020-04" db="EMBL/GenBank/DDBJ databases">
        <title>Usitatibacter rugosus gen. nov., sp. nov. and Usitatibacter palustris sp. nov., novel members of Usitatibacteraceae fam. nov. within the order Nitrosomonadales isolated from soil.</title>
        <authorList>
            <person name="Huber K.J."/>
            <person name="Neumann-Schaal M."/>
            <person name="Geppert A."/>
            <person name="Luckner M."/>
            <person name="Wanner G."/>
            <person name="Overmann J."/>
        </authorList>
    </citation>
    <scope>NUCLEOTIDE SEQUENCE [LARGE SCALE GENOMIC DNA]</scope>
    <source>
        <strain evidence="2 3">0125_3</strain>
    </source>
</reference>
<dbReference type="CDD" id="cd05483">
    <property type="entry name" value="retropepsin_like_bacteria"/>
    <property type="match status" value="1"/>
</dbReference>
<name>A0A6M4GZD5_9PROT</name>
<evidence type="ECO:0008006" key="4">
    <source>
        <dbReference type="Google" id="ProtNLM"/>
    </source>
</evidence>
<dbReference type="RefSeq" id="WP_171094972.1">
    <property type="nucleotide sequence ID" value="NZ_CP053069.1"/>
</dbReference>